<dbReference type="GeneID" id="119736465"/>
<evidence type="ECO:0000313" key="2">
    <source>
        <dbReference type="EnsemblMetazoa" id="XP_038066410.1"/>
    </source>
</evidence>
<keyword evidence="3" id="KW-1185">Reference proteome</keyword>
<sequence>MCSAQCMSVVDFDSVIITNVSTLQAIRFKFSLPPTGNLTGTMIVATGSNLSREDTSERLRQYLLTKSESSLQENSQNPSSVTSVCGHNQEYNRPNATSFAGKVNSPKRQMQQLERQTVVCTDDVIAEQRRLKATDSAVCGNPPEPHVTLSVKVAEGGVLSIAEHDRQNRPQCGRMTESYVAEPLKRSHRLDERAGVGHVTRTSARSRSAKIPRKIPGSEPGCPRGYRTVHFTLCVANLMKVSDHVDGTSQVELRPLRLGPDPRLPPLYGCIDGKGELQLSMGGYNQNALGRMASLVAAMGLEEKPGDPAEPTAKRVVLNGKTWPTFPVSVTILDNERHPQNQIHHRIQLTATVAPSAPSSILSYGMSTVHPHTVPNYSSPPVEALPLCQNPVIRPVTSSVGVLVSGRETKPPYLGIGSTARYRCMPLKDKTAVLMADNENNSASSSTGNGTQDENLAGTPKLQRTSHYGSTDSICSIDTTSGRLYIADHTNTPPPMSPPVTTQRTTVPGEVSQPESSAFQIDCAHNGSKESSEREVRVPSPQRCVSSPKQELLEDSAFLNTAPVDADDESQEVDDPGTREGAHTASQDSVLDAQAEGVANFLSYLQEMNKLMESVLDKGQVETPTVEETNK</sequence>
<dbReference type="OMA" id="PPLYGCI"/>
<feature type="region of interest" description="Disordered" evidence="1">
    <location>
        <begin position="485"/>
        <end position="591"/>
    </location>
</feature>
<dbReference type="Proteomes" id="UP000887568">
    <property type="component" value="Unplaced"/>
</dbReference>
<protein>
    <submittedName>
        <fullName evidence="2">Uncharacterized protein</fullName>
    </submittedName>
</protein>
<feature type="compositionally biased region" description="Basic and acidic residues" evidence="1">
    <location>
        <begin position="527"/>
        <end position="537"/>
    </location>
</feature>
<feature type="compositionally biased region" description="Acidic residues" evidence="1">
    <location>
        <begin position="565"/>
        <end position="575"/>
    </location>
</feature>
<dbReference type="RefSeq" id="XP_038066410.1">
    <property type="nucleotide sequence ID" value="XM_038210482.1"/>
</dbReference>
<dbReference type="EnsemblMetazoa" id="XM_038210482.1">
    <property type="protein sequence ID" value="XP_038066410.1"/>
    <property type="gene ID" value="LOC119736465"/>
</dbReference>
<evidence type="ECO:0000313" key="3">
    <source>
        <dbReference type="Proteomes" id="UP000887568"/>
    </source>
</evidence>
<accession>A0A914AQS7</accession>
<feature type="region of interest" description="Disordered" evidence="1">
    <location>
        <begin position="439"/>
        <end position="473"/>
    </location>
</feature>
<organism evidence="2 3">
    <name type="scientific">Patiria miniata</name>
    <name type="common">Bat star</name>
    <name type="synonym">Asterina miniata</name>
    <dbReference type="NCBI Taxonomy" id="46514"/>
    <lineage>
        <taxon>Eukaryota</taxon>
        <taxon>Metazoa</taxon>
        <taxon>Echinodermata</taxon>
        <taxon>Eleutherozoa</taxon>
        <taxon>Asterozoa</taxon>
        <taxon>Asteroidea</taxon>
        <taxon>Valvatacea</taxon>
        <taxon>Valvatida</taxon>
        <taxon>Asterinidae</taxon>
        <taxon>Patiria</taxon>
    </lineage>
</organism>
<reference evidence="2" key="1">
    <citation type="submission" date="2022-11" db="UniProtKB">
        <authorList>
            <consortium name="EnsemblMetazoa"/>
        </authorList>
    </citation>
    <scope>IDENTIFICATION</scope>
</reference>
<feature type="compositionally biased region" description="Low complexity" evidence="1">
    <location>
        <begin position="439"/>
        <end position="451"/>
    </location>
</feature>
<name>A0A914AQS7_PATMI</name>
<dbReference type="AlphaFoldDB" id="A0A914AQS7"/>
<evidence type="ECO:0000256" key="1">
    <source>
        <dbReference type="SAM" id="MobiDB-lite"/>
    </source>
</evidence>
<dbReference type="OrthoDB" id="10523924at2759"/>
<proteinExistence type="predicted"/>
<feature type="region of interest" description="Disordered" evidence="1">
    <location>
        <begin position="195"/>
        <end position="219"/>
    </location>
</feature>
<feature type="region of interest" description="Disordered" evidence="1">
    <location>
        <begin position="67"/>
        <end position="88"/>
    </location>
</feature>